<name>A0A645DAB0_9ZZZZ</name>
<dbReference type="InterPro" id="IPR006645">
    <property type="entry name" value="NGN-like_dom"/>
</dbReference>
<dbReference type="PANTHER" id="PTHR30265:SF2">
    <property type="entry name" value="TRANSCRIPTION TERMINATION_ANTITERMINATION PROTEIN NUSG"/>
    <property type="match status" value="1"/>
</dbReference>
<keyword evidence="3" id="KW-0805">Transcription regulation</keyword>
<keyword evidence="4" id="KW-0804">Transcription</keyword>
<dbReference type="GO" id="GO:0005829">
    <property type="term" value="C:cytosol"/>
    <property type="evidence" value="ECO:0007669"/>
    <property type="project" value="TreeGrafter"/>
</dbReference>
<keyword evidence="2" id="KW-0889">Transcription antitermination</keyword>
<dbReference type="SUPFAM" id="SSF82679">
    <property type="entry name" value="N-utilization substance G protein NusG, N-terminal domain"/>
    <property type="match status" value="1"/>
</dbReference>
<gene>
    <name evidence="6" type="primary">nusG_42</name>
    <name evidence="6" type="ORF">SDC9_133250</name>
</gene>
<dbReference type="InterPro" id="IPR014722">
    <property type="entry name" value="Rib_uL2_dom2"/>
</dbReference>
<dbReference type="AlphaFoldDB" id="A0A645DAB0"/>
<evidence type="ECO:0000259" key="5">
    <source>
        <dbReference type="SMART" id="SM00739"/>
    </source>
</evidence>
<dbReference type="InterPro" id="IPR043425">
    <property type="entry name" value="NusG-like"/>
</dbReference>
<dbReference type="InterPro" id="IPR008991">
    <property type="entry name" value="Translation_prot_SH3-like_sf"/>
</dbReference>
<dbReference type="SUPFAM" id="SSF50104">
    <property type="entry name" value="Translation proteins SH3-like domain"/>
    <property type="match status" value="1"/>
</dbReference>
<accession>A0A645DAB0</accession>
<dbReference type="GO" id="GO:0006354">
    <property type="term" value="P:DNA-templated transcription elongation"/>
    <property type="evidence" value="ECO:0007669"/>
    <property type="project" value="InterPro"/>
</dbReference>
<dbReference type="PRINTS" id="PR00338">
    <property type="entry name" value="NUSGTNSCPFCT"/>
</dbReference>
<dbReference type="InterPro" id="IPR001062">
    <property type="entry name" value="Transcrpt_antiterm_NusG"/>
</dbReference>
<keyword evidence="1" id="KW-0806">Transcription termination</keyword>
<dbReference type="Gene3D" id="3.30.70.940">
    <property type="entry name" value="NusG, N-terminal domain"/>
    <property type="match status" value="1"/>
</dbReference>
<reference evidence="6" key="1">
    <citation type="submission" date="2019-08" db="EMBL/GenBank/DDBJ databases">
        <authorList>
            <person name="Kucharzyk K."/>
            <person name="Murdoch R.W."/>
            <person name="Higgins S."/>
            <person name="Loffler F."/>
        </authorList>
    </citation>
    <scope>NUCLEOTIDE SEQUENCE</scope>
</reference>
<proteinExistence type="predicted"/>
<protein>
    <submittedName>
        <fullName evidence="6">Transcription termination/antitermination protein NusG</fullName>
    </submittedName>
</protein>
<organism evidence="6">
    <name type="scientific">bioreactor metagenome</name>
    <dbReference type="NCBI Taxonomy" id="1076179"/>
    <lineage>
        <taxon>unclassified sequences</taxon>
        <taxon>metagenomes</taxon>
        <taxon>ecological metagenomes</taxon>
    </lineage>
</organism>
<dbReference type="SMART" id="SM00739">
    <property type="entry name" value="KOW"/>
    <property type="match status" value="1"/>
</dbReference>
<evidence type="ECO:0000313" key="6">
    <source>
        <dbReference type="EMBL" id="MPM86165.1"/>
    </source>
</evidence>
<dbReference type="GO" id="GO:0006353">
    <property type="term" value="P:DNA-templated transcription termination"/>
    <property type="evidence" value="ECO:0007669"/>
    <property type="project" value="UniProtKB-KW"/>
</dbReference>
<evidence type="ECO:0000256" key="3">
    <source>
        <dbReference type="ARBA" id="ARBA00023015"/>
    </source>
</evidence>
<dbReference type="Pfam" id="PF02357">
    <property type="entry name" value="NusG"/>
    <property type="match status" value="1"/>
</dbReference>
<dbReference type="EMBL" id="VSSQ01034276">
    <property type="protein sequence ID" value="MPM86165.1"/>
    <property type="molecule type" value="Genomic_DNA"/>
</dbReference>
<dbReference type="CDD" id="cd06091">
    <property type="entry name" value="KOW_NusG"/>
    <property type="match status" value="1"/>
</dbReference>
<evidence type="ECO:0000256" key="2">
    <source>
        <dbReference type="ARBA" id="ARBA00022814"/>
    </source>
</evidence>
<sequence>MILEDQSWYVVRHTPGVTGFVGSGNHPIPLSPKEAEDIMQKLGKEAKPKVEVDFKVGDMIQMKTGPFAGCSGPVVDVDADKAKIKFRITAFGRETDVEADYSDLEKI</sequence>
<dbReference type="GO" id="GO:0031564">
    <property type="term" value="P:transcription antitermination"/>
    <property type="evidence" value="ECO:0007669"/>
    <property type="project" value="UniProtKB-KW"/>
</dbReference>
<dbReference type="InterPro" id="IPR036735">
    <property type="entry name" value="NGN_dom_sf"/>
</dbReference>
<evidence type="ECO:0000256" key="4">
    <source>
        <dbReference type="ARBA" id="ARBA00023163"/>
    </source>
</evidence>
<dbReference type="Gene3D" id="2.30.30.30">
    <property type="match status" value="1"/>
</dbReference>
<evidence type="ECO:0000256" key="1">
    <source>
        <dbReference type="ARBA" id="ARBA00022472"/>
    </source>
</evidence>
<dbReference type="GO" id="GO:0032784">
    <property type="term" value="P:regulation of DNA-templated transcription elongation"/>
    <property type="evidence" value="ECO:0007669"/>
    <property type="project" value="InterPro"/>
</dbReference>
<comment type="caution">
    <text evidence="6">The sequence shown here is derived from an EMBL/GenBank/DDBJ whole genome shotgun (WGS) entry which is preliminary data.</text>
</comment>
<feature type="domain" description="KOW" evidence="5">
    <location>
        <begin position="53"/>
        <end position="80"/>
    </location>
</feature>
<dbReference type="PANTHER" id="PTHR30265">
    <property type="entry name" value="RHO-INTERACTING TRANSCRIPTION TERMINATION FACTOR NUSG"/>
    <property type="match status" value="1"/>
</dbReference>
<dbReference type="InterPro" id="IPR005824">
    <property type="entry name" value="KOW"/>
</dbReference>